<dbReference type="InterPro" id="IPR002328">
    <property type="entry name" value="ADH_Zn_CS"/>
</dbReference>
<evidence type="ECO:0000256" key="3">
    <source>
        <dbReference type="ARBA" id="ARBA00023002"/>
    </source>
</evidence>
<name>X1DTD7_9ZZZZ</name>
<dbReference type="SUPFAM" id="SSF50129">
    <property type="entry name" value="GroES-like"/>
    <property type="match status" value="1"/>
</dbReference>
<keyword evidence="2" id="KW-0862">Zinc</keyword>
<gene>
    <name evidence="5" type="ORF">S01H4_43531</name>
</gene>
<dbReference type="PANTHER" id="PTHR43401">
    <property type="entry name" value="L-THREONINE 3-DEHYDROGENASE"/>
    <property type="match status" value="1"/>
</dbReference>
<evidence type="ECO:0000256" key="2">
    <source>
        <dbReference type="ARBA" id="ARBA00022833"/>
    </source>
</evidence>
<feature type="non-terminal residue" evidence="5">
    <location>
        <position position="72"/>
    </location>
</feature>
<dbReference type="EMBL" id="BART01024027">
    <property type="protein sequence ID" value="GAG99676.1"/>
    <property type="molecule type" value="Genomic_DNA"/>
</dbReference>
<sequence>MKDAVFDGQKISVKEVPIPKLGDSQVLIQIKASGICGTDIAIVKGDLPTSTPIILGHEFAGEVIEVGKKIDS</sequence>
<comment type="caution">
    <text evidence="5">The sequence shown here is derived from an EMBL/GenBank/DDBJ whole genome shotgun (WGS) entry which is preliminary data.</text>
</comment>
<evidence type="ECO:0000256" key="1">
    <source>
        <dbReference type="ARBA" id="ARBA00022723"/>
    </source>
</evidence>
<proteinExistence type="predicted"/>
<keyword evidence="3" id="KW-0560">Oxidoreductase</keyword>
<dbReference type="GO" id="GO:0008270">
    <property type="term" value="F:zinc ion binding"/>
    <property type="evidence" value="ECO:0007669"/>
    <property type="project" value="InterPro"/>
</dbReference>
<dbReference type="Pfam" id="PF08240">
    <property type="entry name" value="ADH_N"/>
    <property type="match status" value="1"/>
</dbReference>
<keyword evidence="1" id="KW-0479">Metal-binding</keyword>
<dbReference type="InterPro" id="IPR013154">
    <property type="entry name" value="ADH-like_N"/>
</dbReference>
<feature type="domain" description="Alcohol dehydrogenase-like N-terminal" evidence="4">
    <location>
        <begin position="22"/>
        <end position="70"/>
    </location>
</feature>
<evidence type="ECO:0000313" key="5">
    <source>
        <dbReference type="EMBL" id="GAG99676.1"/>
    </source>
</evidence>
<reference evidence="5" key="1">
    <citation type="journal article" date="2014" name="Front. Microbiol.">
        <title>High frequency of phylogenetically diverse reductive dehalogenase-homologous genes in deep subseafloor sedimentary metagenomes.</title>
        <authorList>
            <person name="Kawai M."/>
            <person name="Futagami T."/>
            <person name="Toyoda A."/>
            <person name="Takaki Y."/>
            <person name="Nishi S."/>
            <person name="Hori S."/>
            <person name="Arai W."/>
            <person name="Tsubouchi T."/>
            <person name="Morono Y."/>
            <person name="Uchiyama I."/>
            <person name="Ito T."/>
            <person name="Fujiyama A."/>
            <person name="Inagaki F."/>
            <person name="Takami H."/>
        </authorList>
    </citation>
    <scope>NUCLEOTIDE SEQUENCE</scope>
    <source>
        <strain evidence="5">Expedition CK06-06</strain>
    </source>
</reference>
<dbReference type="InterPro" id="IPR050129">
    <property type="entry name" value="Zn_alcohol_dh"/>
</dbReference>
<dbReference type="PANTHER" id="PTHR43401:SF2">
    <property type="entry name" value="L-THREONINE 3-DEHYDROGENASE"/>
    <property type="match status" value="1"/>
</dbReference>
<dbReference type="AlphaFoldDB" id="X1DTD7"/>
<dbReference type="Gene3D" id="3.90.180.10">
    <property type="entry name" value="Medium-chain alcohol dehydrogenases, catalytic domain"/>
    <property type="match status" value="1"/>
</dbReference>
<evidence type="ECO:0000259" key="4">
    <source>
        <dbReference type="Pfam" id="PF08240"/>
    </source>
</evidence>
<organism evidence="5">
    <name type="scientific">marine sediment metagenome</name>
    <dbReference type="NCBI Taxonomy" id="412755"/>
    <lineage>
        <taxon>unclassified sequences</taxon>
        <taxon>metagenomes</taxon>
        <taxon>ecological metagenomes</taxon>
    </lineage>
</organism>
<protein>
    <recommendedName>
        <fullName evidence="4">Alcohol dehydrogenase-like N-terminal domain-containing protein</fullName>
    </recommendedName>
</protein>
<dbReference type="PROSITE" id="PS00059">
    <property type="entry name" value="ADH_ZINC"/>
    <property type="match status" value="1"/>
</dbReference>
<accession>X1DTD7</accession>
<dbReference type="GO" id="GO:0016491">
    <property type="term" value="F:oxidoreductase activity"/>
    <property type="evidence" value="ECO:0007669"/>
    <property type="project" value="UniProtKB-KW"/>
</dbReference>
<dbReference type="InterPro" id="IPR011032">
    <property type="entry name" value="GroES-like_sf"/>
</dbReference>